<gene>
    <name evidence="1" type="ORF">FRD01_22850</name>
</gene>
<evidence type="ECO:0000313" key="2">
    <source>
        <dbReference type="Proteomes" id="UP000321595"/>
    </source>
</evidence>
<protein>
    <submittedName>
        <fullName evidence="1">Uncharacterized protein</fullName>
    </submittedName>
</protein>
<reference evidence="1 2" key="1">
    <citation type="submission" date="2019-08" db="EMBL/GenBank/DDBJ databases">
        <authorList>
            <person name="Liang Q."/>
        </authorList>
    </citation>
    <scope>NUCLEOTIDE SEQUENCE [LARGE SCALE GENOMIC DNA]</scope>
    <source>
        <strain evidence="1 2">V1718</strain>
    </source>
</reference>
<dbReference type="OrthoDB" id="495439at2"/>
<dbReference type="AlphaFoldDB" id="A0A5B8XWT8"/>
<accession>A0A5B8XWT8</accession>
<evidence type="ECO:0000313" key="1">
    <source>
        <dbReference type="EMBL" id="QED30020.1"/>
    </source>
</evidence>
<dbReference type="RefSeq" id="WP_146963335.1">
    <property type="nucleotide sequence ID" value="NZ_CP042467.1"/>
</dbReference>
<organism evidence="1 2">
    <name type="scientific">Microvenator marinus</name>
    <dbReference type="NCBI Taxonomy" id="2600177"/>
    <lineage>
        <taxon>Bacteria</taxon>
        <taxon>Deltaproteobacteria</taxon>
        <taxon>Bradymonadales</taxon>
        <taxon>Microvenatoraceae</taxon>
        <taxon>Microvenator</taxon>
    </lineage>
</organism>
<dbReference type="EMBL" id="CP042467">
    <property type="protein sequence ID" value="QED30020.1"/>
    <property type="molecule type" value="Genomic_DNA"/>
</dbReference>
<keyword evidence="2" id="KW-1185">Reference proteome</keyword>
<dbReference type="KEGG" id="bbae:FRD01_22850"/>
<name>A0A5B8XWT8_9DELT</name>
<sequence>MPLDIENEEVERLARQKRFRDTKSTEQRLKEIARSCAELPVHDYGSDEDIVAYDLNGLPSSRHSRHLT</sequence>
<proteinExistence type="predicted"/>
<dbReference type="Proteomes" id="UP000321595">
    <property type="component" value="Chromosome"/>
</dbReference>